<comment type="caution">
    <text evidence="1">The sequence shown here is derived from an EMBL/GenBank/DDBJ whole genome shotgun (WGS) entry which is preliminary data.</text>
</comment>
<keyword evidence="2" id="KW-1185">Reference proteome</keyword>
<dbReference type="AlphaFoldDB" id="A0A0V0RHS2"/>
<sequence length="111" mass="12037">MRLVDPSPVLTPNTRPSIPSCSLSISYLLLYTRRPLIPQCIYSGIGPGCPSSRPGLSSFMYYPSCLFLILHPTCIRSGGPGPHPSKSNLVLKPCPPYSHSIISMESLPNPL</sequence>
<evidence type="ECO:0000313" key="1">
    <source>
        <dbReference type="EMBL" id="KRX13850.1"/>
    </source>
</evidence>
<proteinExistence type="predicted"/>
<dbReference type="EMBL" id="JYDL01000181">
    <property type="protein sequence ID" value="KRX13850.1"/>
    <property type="molecule type" value="Genomic_DNA"/>
</dbReference>
<name>A0A0V0RHS2_9BILA</name>
<accession>A0A0V0RHS2</accession>
<organism evidence="1 2">
    <name type="scientific">Trichinella nelsoni</name>
    <dbReference type="NCBI Taxonomy" id="6336"/>
    <lineage>
        <taxon>Eukaryota</taxon>
        <taxon>Metazoa</taxon>
        <taxon>Ecdysozoa</taxon>
        <taxon>Nematoda</taxon>
        <taxon>Enoplea</taxon>
        <taxon>Dorylaimia</taxon>
        <taxon>Trichinellida</taxon>
        <taxon>Trichinellidae</taxon>
        <taxon>Trichinella</taxon>
    </lineage>
</organism>
<dbReference type="Proteomes" id="UP000054630">
    <property type="component" value="Unassembled WGS sequence"/>
</dbReference>
<gene>
    <name evidence="1" type="ORF">T07_6657</name>
</gene>
<evidence type="ECO:0000313" key="2">
    <source>
        <dbReference type="Proteomes" id="UP000054630"/>
    </source>
</evidence>
<reference evidence="1 2" key="1">
    <citation type="submission" date="2015-01" db="EMBL/GenBank/DDBJ databases">
        <title>Evolution of Trichinella species and genotypes.</title>
        <authorList>
            <person name="Korhonen P.K."/>
            <person name="Edoardo P."/>
            <person name="Giuseppe L.R."/>
            <person name="Gasser R.B."/>
        </authorList>
    </citation>
    <scope>NUCLEOTIDE SEQUENCE [LARGE SCALE GENOMIC DNA]</scope>
    <source>
        <strain evidence="1">ISS37</strain>
    </source>
</reference>
<protein>
    <submittedName>
        <fullName evidence="1">Uncharacterized protein</fullName>
    </submittedName>
</protein>